<feature type="compositionally biased region" description="Low complexity" evidence="2">
    <location>
        <begin position="82"/>
        <end position="99"/>
    </location>
</feature>
<protein>
    <submittedName>
        <fullName evidence="3">Uncharacterized protein</fullName>
    </submittedName>
</protein>
<evidence type="ECO:0000256" key="1">
    <source>
        <dbReference type="SAM" id="Coils"/>
    </source>
</evidence>
<dbReference type="Proteomes" id="UP000053144">
    <property type="component" value="Chromosome 5"/>
</dbReference>
<accession>A0A0L9UKQ4</accession>
<name>A0A0L9UKQ4_PHAAN</name>
<feature type="region of interest" description="Disordered" evidence="2">
    <location>
        <begin position="79"/>
        <end position="99"/>
    </location>
</feature>
<evidence type="ECO:0000256" key="2">
    <source>
        <dbReference type="SAM" id="MobiDB-lite"/>
    </source>
</evidence>
<gene>
    <name evidence="3" type="ORF">LR48_Vigan05g074800</name>
</gene>
<organism evidence="3 4">
    <name type="scientific">Phaseolus angularis</name>
    <name type="common">Azuki bean</name>
    <name type="synonym">Vigna angularis</name>
    <dbReference type="NCBI Taxonomy" id="3914"/>
    <lineage>
        <taxon>Eukaryota</taxon>
        <taxon>Viridiplantae</taxon>
        <taxon>Streptophyta</taxon>
        <taxon>Embryophyta</taxon>
        <taxon>Tracheophyta</taxon>
        <taxon>Spermatophyta</taxon>
        <taxon>Magnoliopsida</taxon>
        <taxon>eudicotyledons</taxon>
        <taxon>Gunneridae</taxon>
        <taxon>Pentapetalae</taxon>
        <taxon>rosids</taxon>
        <taxon>fabids</taxon>
        <taxon>Fabales</taxon>
        <taxon>Fabaceae</taxon>
        <taxon>Papilionoideae</taxon>
        <taxon>50 kb inversion clade</taxon>
        <taxon>NPAAA clade</taxon>
        <taxon>indigoferoid/millettioid clade</taxon>
        <taxon>Phaseoleae</taxon>
        <taxon>Vigna</taxon>
    </lineage>
</organism>
<dbReference type="EMBL" id="CM003375">
    <property type="protein sequence ID" value="KOM43144.1"/>
    <property type="molecule type" value="Genomic_DNA"/>
</dbReference>
<dbReference type="Gramene" id="KOM43144">
    <property type="protein sequence ID" value="KOM43144"/>
    <property type="gene ID" value="LR48_Vigan05g074800"/>
</dbReference>
<reference evidence="4" key="1">
    <citation type="journal article" date="2015" name="Proc. Natl. Acad. Sci. U.S.A.">
        <title>Genome sequencing of adzuki bean (Vigna angularis) provides insight into high starch and low fat accumulation and domestication.</title>
        <authorList>
            <person name="Yang K."/>
            <person name="Tian Z."/>
            <person name="Chen C."/>
            <person name="Luo L."/>
            <person name="Zhao B."/>
            <person name="Wang Z."/>
            <person name="Yu L."/>
            <person name="Li Y."/>
            <person name="Sun Y."/>
            <person name="Li W."/>
            <person name="Chen Y."/>
            <person name="Li Y."/>
            <person name="Zhang Y."/>
            <person name="Ai D."/>
            <person name="Zhao J."/>
            <person name="Shang C."/>
            <person name="Ma Y."/>
            <person name="Wu B."/>
            <person name="Wang M."/>
            <person name="Gao L."/>
            <person name="Sun D."/>
            <person name="Zhang P."/>
            <person name="Guo F."/>
            <person name="Wang W."/>
            <person name="Li Y."/>
            <person name="Wang J."/>
            <person name="Varshney R.K."/>
            <person name="Wang J."/>
            <person name="Ling H.Q."/>
            <person name="Wan P."/>
        </authorList>
    </citation>
    <scope>NUCLEOTIDE SEQUENCE</scope>
    <source>
        <strain evidence="4">cv. Jingnong 6</strain>
    </source>
</reference>
<keyword evidence="1" id="KW-0175">Coiled coil</keyword>
<feature type="coiled-coil region" evidence="1">
    <location>
        <begin position="5"/>
        <end position="39"/>
    </location>
</feature>
<dbReference type="OMA" id="CQHIEAL"/>
<sequence>MAISRDALLAQNKIITQQLENLTKTLAQLPKELKNVEQVQQQVCGQCAFLVEALEDVNFMENKFPYRQGNYNHGWKSHPSMGQGQNGQAGQAGQFNRPQQQQSIWQQISALNEKSTKLEETLQQFIQVTISNHNNNEAAIRNMEIQSGQMAKDLKDKPEKNFGVDDNL</sequence>
<evidence type="ECO:0000313" key="4">
    <source>
        <dbReference type="Proteomes" id="UP000053144"/>
    </source>
</evidence>
<evidence type="ECO:0000313" key="3">
    <source>
        <dbReference type="EMBL" id="KOM43144.1"/>
    </source>
</evidence>
<dbReference type="AlphaFoldDB" id="A0A0L9UKQ4"/>
<proteinExistence type="predicted"/>